<dbReference type="Proteomes" id="UP000292665">
    <property type="component" value="Unassembled WGS sequence"/>
</dbReference>
<reference evidence="1 2" key="1">
    <citation type="journal article" date="2019" name="Science, e1252229">
        <title>Invertible promoters mediate bacterial phase variation, antibiotic resistance, and host adaptation in the gut.</title>
        <authorList>
            <person name="Jiang X."/>
            <person name="Hall A.B."/>
            <person name="Arthur T.D."/>
            <person name="Plichta D.R."/>
            <person name="Covington C.T."/>
            <person name="Poyet M."/>
            <person name="Crothers J."/>
            <person name="Moses P.L."/>
            <person name="Tolonen A.C."/>
            <person name="Vlamakis H."/>
            <person name="Alm E.J."/>
            <person name="Xavier R.J."/>
        </authorList>
    </citation>
    <scope>NUCLEOTIDE SEQUENCE [LARGE SCALE GENOMIC DNA]</scope>
    <source>
        <strain evidence="2">aa_0143</strain>
    </source>
</reference>
<name>A0A4Q5C308_9FIRM</name>
<accession>A0A4Q5C308</accession>
<dbReference type="RefSeq" id="WP_129795067.1">
    <property type="nucleotide sequence ID" value="NZ_JBBJJQ010000052.1"/>
</dbReference>
<dbReference type="AlphaFoldDB" id="A0A4Q5C308"/>
<protein>
    <submittedName>
        <fullName evidence="1">Uncharacterized protein</fullName>
    </submittedName>
</protein>
<evidence type="ECO:0000313" key="2">
    <source>
        <dbReference type="Proteomes" id="UP000292665"/>
    </source>
</evidence>
<proteinExistence type="predicted"/>
<evidence type="ECO:0000313" key="1">
    <source>
        <dbReference type="EMBL" id="RYS75844.1"/>
    </source>
</evidence>
<comment type="caution">
    <text evidence="1">The sequence shown here is derived from an EMBL/GenBank/DDBJ whole genome shotgun (WGS) entry which is preliminary data.</text>
</comment>
<dbReference type="EMBL" id="RCYR01000060">
    <property type="protein sequence ID" value="RYS75844.1"/>
    <property type="molecule type" value="Genomic_DNA"/>
</dbReference>
<gene>
    <name evidence="1" type="ORF">EAI93_13865</name>
</gene>
<sequence length="1058" mass="124438">MLQKKNSQMEKEEKYCKISLNSGEHIRHCFVNGEYCSHQSNILTERERLHKEGTINAFVIMNFSDMSDVVYRWRLNSFIESLKNYLYLDLDAQELVCCSSKNCRDNRLKKNEKSDLKEVSSVRVIRSDTESANNYVICSRICQQMLIADLVIVDVSWQNPNVFYEFGIAVALGKLILPICYSESFYKRLLPEELKKKLNAEKVKQEDKEVEHHIGCFPWRKQLFEYYGIRYKRESSKTKYIDFKKATKRQYGFSDIQYNRFPYDDVISKAGGRAKSLKIGQRIYEKLMRQYNEKESDCNTAIIYTMEGILNEEQAGLCIINYYKDVVEGMRNEKCFCGERVGVLVQGNQIPEQDKDVSENYNLLYSIAEITRTGVNQATYQVSKEKIKAEDTFSLQVLKELEEEIKRYETKKENEDFTDVHKEDIGHFVKNYIGNRGLLVYPDNPVYVDRMKNGIDSNLLEDEEVKRRSEKKKKAFCLFHVMMKTLQYTNQIVVDITNNSLQSLFWLGAAHGAEVHAVTVIHEASEYEQSVDQEYKQSRNVFDVSGLWAAIHYTHDTEGFYRQLNLVQKGIEQNSKLVLRNVESFETYLERYEKSKNKKIESESKESVEITYVDDKAGGTQLLFKQWLNYKEKKQRELLEFYYRNWFWKPILRYNRLRIYLPQREVCKENSTFLGVEKWNMAAISSLTHYLSKHSVIGEYRVIQLPDKKQDREARNVNYIALDTPVKPMGKSLPEYIWEKQSERKNGQEKAVELHKCKEKRENDETCLFGTGQREFVKLGKEGSDSFFQHLKRESGKCIEAAQLILWKEEVGEKEEYLFRVGMTGTSEVATYVLSSLFVDERNNLFHFLKSEEVQGDDNNKDDSKKEFLCDLQLKIREKLIDRYLQCLNDRILEICRKMRRQWEDGQKECYCALVKYAVTMYLSTVLYRYFFPFLSKKDIQRICNGLYMFIQSMKSERISPFALDYSAYRNSNFTTSVDRKIVEKIIEEIPAILKKVLEQFEGIEVFYEVDVQLQPEEESGDSNSLCRNKDYSVSIQEMKAGDSMQLMINFIGLDSKK</sequence>
<organism evidence="1 2">
    <name type="scientific">[Ruminococcus] torques</name>
    <dbReference type="NCBI Taxonomy" id="33039"/>
    <lineage>
        <taxon>Bacteria</taxon>
        <taxon>Bacillati</taxon>
        <taxon>Bacillota</taxon>
        <taxon>Clostridia</taxon>
        <taxon>Lachnospirales</taxon>
        <taxon>Lachnospiraceae</taxon>
        <taxon>Mediterraneibacter</taxon>
    </lineage>
</organism>